<dbReference type="Gene3D" id="1.20.120.1760">
    <property type="match status" value="1"/>
</dbReference>
<evidence type="ECO:0000256" key="4">
    <source>
        <dbReference type="ARBA" id="ARBA00013170"/>
    </source>
</evidence>
<evidence type="ECO:0000256" key="15">
    <source>
        <dbReference type="RuleBase" id="RU003750"/>
    </source>
</evidence>
<dbReference type="GO" id="GO:0008444">
    <property type="term" value="F:CDP-diacylglycerol-glycerol-3-phosphate 3-phosphatidyltransferase activity"/>
    <property type="evidence" value="ECO:0007669"/>
    <property type="project" value="UniProtKB-EC"/>
</dbReference>
<dbReference type="GO" id="GO:0046474">
    <property type="term" value="P:glycerophospholipid biosynthetic process"/>
    <property type="evidence" value="ECO:0007669"/>
    <property type="project" value="TreeGrafter"/>
</dbReference>
<feature type="transmembrane region" description="Helical" evidence="16">
    <location>
        <begin position="137"/>
        <end position="159"/>
    </location>
</feature>
<evidence type="ECO:0000256" key="14">
    <source>
        <dbReference type="ARBA" id="ARBA00048586"/>
    </source>
</evidence>
<sequence length="221" mass="23683">MELQGQTEGTTDGQGVVDRVFTAANVISFVRLCMVPLFLVLLLQGHGIAATVVFALAASTDFLDGQVARRTHTVSRLGRLLDPAVDRLLMIAGVVGLLIVGRLPLWIVLLVLGRDLALLVGAAYCLRRWGARVDVIFAGKVCTTLLFVGFAGLLLNMPLLPGLGLVDASWLPGFGVQSVSWGIWFIYAGLVLGVATTAYYVRAMLRAIAQAKARPSEERHG</sequence>
<comment type="pathway">
    <text evidence="2">Phospholipid metabolism; phosphatidylglycerol biosynthesis; phosphatidylglycerol from CDP-diacylglycerol: step 1/2.</text>
</comment>
<proteinExistence type="inferred from homology"/>
<evidence type="ECO:0000256" key="6">
    <source>
        <dbReference type="ARBA" id="ARBA00022516"/>
    </source>
</evidence>
<comment type="catalytic activity">
    <reaction evidence="14">
        <text>a CDP-1,2-diacyl-sn-glycerol + sn-glycerol 3-phosphate = a 1,2-diacyl-sn-glycero-3-phospho-(1'-sn-glycero-3'-phosphate) + CMP + H(+)</text>
        <dbReference type="Rhea" id="RHEA:12593"/>
        <dbReference type="ChEBI" id="CHEBI:15378"/>
        <dbReference type="ChEBI" id="CHEBI:57597"/>
        <dbReference type="ChEBI" id="CHEBI:58332"/>
        <dbReference type="ChEBI" id="CHEBI:60110"/>
        <dbReference type="ChEBI" id="CHEBI:60377"/>
        <dbReference type="EC" id="2.7.8.5"/>
    </reaction>
</comment>
<evidence type="ECO:0000256" key="11">
    <source>
        <dbReference type="ARBA" id="ARBA00023136"/>
    </source>
</evidence>
<keyword evidence="10" id="KW-0443">Lipid metabolism</keyword>
<comment type="similarity">
    <text evidence="3 15">Belongs to the CDP-alcohol phosphatidyltransferase class-I family.</text>
</comment>
<evidence type="ECO:0000256" key="10">
    <source>
        <dbReference type="ARBA" id="ARBA00023098"/>
    </source>
</evidence>
<feature type="transmembrane region" description="Helical" evidence="16">
    <location>
        <begin position="179"/>
        <end position="201"/>
    </location>
</feature>
<feature type="transmembrane region" description="Helical" evidence="16">
    <location>
        <begin position="37"/>
        <end position="59"/>
    </location>
</feature>
<comment type="subcellular location">
    <subcellularLocation>
        <location evidence="1">Membrane</location>
        <topology evidence="1">Multi-pass membrane protein</topology>
    </subcellularLocation>
</comment>
<evidence type="ECO:0000256" key="8">
    <source>
        <dbReference type="ARBA" id="ARBA00022692"/>
    </source>
</evidence>
<evidence type="ECO:0000256" key="5">
    <source>
        <dbReference type="ARBA" id="ARBA00014944"/>
    </source>
</evidence>
<keyword evidence="9 16" id="KW-1133">Transmembrane helix</keyword>
<dbReference type="AlphaFoldDB" id="A0A7C9NYL3"/>
<evidence type="ECO:0000256" key="13">
    <source>
        <dbReference type="ARBA" id="ARBA00023264"/>
    </source>
</evidence>
<evidence type="ECO:0000256" key="1">
    <source>
        <dbReference type="ARBA" id="ARBA00004141"/>
    </source>
</evidence>
<dbReference type="InterPro" id="IPR004570">
    <property type="entry name" value="Phosphatidylglycerol_P_synth"/>
</dbReference>
<evidence type="ECO:0000256" key="12">
    <source>
        <dbReference type="ARBA" id="ARBA00023209"/>
    </source>
</evidence>
<evidence type="ECO:0000256" key="2">
    <source>
        <dbReference type="ARBA" id="ARBA00005042"/>
    </source>
</evidence>
<evidence type="ECO:0000313" key="17">
    <source>
        <dbReference type="EMBL" id="NBI33650.1"/>
    </source>
</evidence>
<reference evidence="17" key="1">
    <citation type="submission" date="2018-08" db="EMBL/GenBank/DDBJ databases">
        <title>Murine metabolic-syndrome-specific gut microbial biobank.</title>
        <authorList>
            <person name="Liu C."/>
        </authorList>
    </citation>
    <scope>NUCLEOTIDE SEQUENCE [LARGE SCALE GENOMIC DNA]</scope>
    <source>
        <strain evidence="17">Z82</strain>
    </source>
</reference>
<dbReference type="InterPro" id="IPR050324">
    <property type="entry name" value="CDP-alcohol_PTase-I"/>
</dbReference>
<dbReference type="InterPro" id="IPR048254">
    <property type="entry name" value="CDP_ALCOHOL_P_TRANSF_CS"/>
</dbReference>
<evidence type="ECO:0000256" key="9">
    <source>
        <dbReference type="ARBA" id="ARBA00022989"/>
    </source>
</evidence>
<dbReference type="PANTHER" id="PTHR14269:SF62">
    <property type="entry name" value="CDP-DIACYLGLYCEROL--GLYCEROL-3-PHOSPHATE 3-PHOSPHATIDYLTRANSFERASE 1, CHLOROPLASTIC"/>
    <property type="match status" value="1"/>
</dbReference>
<accession>A0A7C9NYL3</accession>
<name>A0A7C9NYL3_9BACT</name>
<gene>
    <name evidence="17" type="ORF">D1639_01095</name>
</gene>
<dbReference type="EMBL" id="QWKH01000004">
    <property type="protein sequence ID" value="NBI33650.1"/>
    <property type="molecule type" value="Genomic_DNA"/>
</dbReference>
<keyword evidence="6" id="KW-0444">Lipid biosynthesis</keyword>
<protein>
    <recommendedName>
        <fullName evidence="5">CDP-diacylglycerol--glycerol-3-phosphate 3-phosphatidyltransferase</fullName>
        <ecNumber evidence="4">2.7.8.5</ecNumber>
    </recommendedName>
</protein>
<dbReference type="GO" id="GO:0016020">
    <property type="term" value="C:membrane"/>
    <property type="evidence" value="ECO:0007669"/>
    <property type="project" value="UniProtKB-SubCell"/>
</dbReference>
<evidence type="ECO:0000256" key="16">
    <source>
        <dbReference type="SAM" id="Phobius"/>
    </source>
</evidence>
<dbReference type="InterPro" id="IPR000462">
    <property type="entry name" value="CDP-OH_P_trans"/>
</dbReference>
<keyword evidence="12" id="KW-0594">Phospholipid biosynthesis</keyword>
<dbReference type="EC" id="2.7.8.5" evidence="4"/>
<keyword evidence="7 15" id="KW-0808">Transferase</keyword>
<dbReference type="InterPro" id="IPR043130">
    <property type="entry name" value="CDP-OH_PTrfase_TM_dom"/>
</dbReference>
<dbReference type="PIRSF" id="PIRSF000847">
    <property type="entry name" value="Phos_ph_gly_syn"/>
    <property type="match status" value="1"/>
</dbReference>
<keyword evidence="8 16" id="KW-0812">Transmembrane</keyword>
<keyword evidence="13" id="KW-1208">Phospholipid metabolism</keyword>
<keyword evidence="11 16" id="KW-0472">Membrane</keyword>
<evidence type="ECO:0000256" key="7">
    <source>
        <dbReference type="ARBA" id="ARBA00022679"/>
    </source>
</evidence>
<organism evidence="17">
    <name type="scientific">Muribaculaceae bacterium Z82</name>
    <dbReference type="NCBI Taxonomy" id="2304548"/>
    <lineage>
        <taxon>Bacteria</taxon>
        <taxon>Pseudomonadati</taxon>
        <taxon>Bacteroidota</taxon>
        <taxon>Bacteroidia</taxon>
        <taxon>Bacteroidales</taxon>
        <taxon>Muribaculaceae</taxon>
    </lineage>
</organism>
<evidence type="ECO:0000256" key="3">
    <source>
        <dbReference type="ARBA" id="ARBA00010441"/>
    </source>
</evidence>
<comment type="caution">
    <text evidence="17">The sequence shown here is derived from an EMBL/GenBank/DDBJ whole genome shotgun (WGS) entry which is preliminary data.</text>
</comment>
<dbReference type="Pfam" id="PF01066">
    <property type="entry name" value="CDP-OH_P_transf"/>
    <property type="match status" value="1"/>
</dbReference>
<dbReference type="PANTHER" id="PTHR14269">
    <property type="entry name" value="CDP-DIACYLGLYCEROL--GLYCEROL-3-PHOSPHATE 3-PHOSPHATIDYLTRANSFERASE-RELATED"/>
    <property type="match status" value="1"/>
</dbReference>
<dbReference type="PROSITE" id="PS00379">
    <property type="entry name" value="CDP_ALCOHOL_P_TRANSF"/>
    <property type="match status" value="1"/>
</dbReference>